<keyword evidence="1" id="KW-1133">Transmembrane helix</keyword>
<dbReference type="RefSeq" id="WP_184637635.1">
    <property type="nucleotide sequence ID" value="NZ_BAABKT010000029.1"/>
</dbReference>
<proteinExistence type="predicted"/>
<reference evidence="2 3" key="1">
    <citation type="submission" date="2020-08" db="EMBL/GenBank/DDBJ databases">
        <title>Sequencing the genomes of 1000 actinobacteria strains.</title>
        <authorList>
            <person name="Klenk H.-P."/>
        </authorList>
    </citation>
    <scope>NUCLEOTIDE SEQUENCE [LARGE SCALE GENOMIC DNA]</scope>
    <source>
        <strain evidence="2 3">DSM 44593</strain>
    </source>
</reference>
<accession>A0A841EAY4</accession>
<comment type="caution">
    <text evidence="2">The sequence shown here is derived from an EMBL/GenBank/DDBJ whole genome shotgun (WGS) entry which is preliminary data.</text>
</comment>
<dbReference type="Proteomes" id="UP000578077">
    <property type="component" value="Unassembled WGS sequence"/>
</dbReference>
<evidence type="ECO:0000313" key="2">
    <source>
        <dbReference type="EMBL" id="MBB6000295.1"/>
    </source>
</evidence>
<evidence type="ECO:0000313" key="3">
    <source>
        <dbReference type="Proteomes" id="UP000578077"/>
    </source>
</evidence>
<feature type="transmembrane region" description="Helical" evidence="1">
    <location>
        <begin position="21"/>
        <end position="40"/>
    </location>
</feature>
<organism evidence="2 3">
    <name type="scientific">Streptomonospora salina</name>
    <dbReference type="NCBI Taxonomy" id="104205"/>
    <lineage>
        <taxon>Bacteria</taxon>
        <taxon>Bacillati</taxon>
        <taxon>Actinomycetota</taxon>
        <taxon>Actinomycetes</taxon>
        <taxon>Streptosporangiales</taxon>
        <taxon>Nocardiopsidaceae</taxon>
        <taxon>Streptomonospora</taxon>
    </lineage>
</organism>
<keyword evidence="1" id="KW-0812">Transmembrane</keyword>
<feature type="transmembrane region" description="Helical" evidence="1">
    <location>
        <begin position="46"/>
        <end position="68"/>
    </location>
</feature>
<sequence length="190" mass="21661">MNRLDGRVRFSVTPDVYRMKLRPWVGFLLVGGIMMILAWVDGELVTGVALFCCFLAFGLVRTLWWVLVYSNHTFYMDSYEVVLTYRSKRRVISFADVSGIRYVATGQPDMHYGFGSIELELRNGKKVKHKAVVFKKESREKSDELNEVAPNLGFQYDGELFIGAGFWRKQPAAWPESGRVFGSMPPADVS</sequence>
<evidence type="ECO:0008006" key="4">
    <source>
        <dbReference type="Google" id="ProtNLM"/>
    </source>
</evidence>
<keyword evidence="1" id="KW-0472">Membrane</keyword>
<dbReference type="AlphaFoldDB" id="A0A841EAY4"/>
<evidence type="ECO:0000256" key="1">
    <source>
        <dbReference type="SAM" id="Phobius"/>
    </source>
</evidence>
<gene>
    <name evidence="2" type="ORF">HNR25_004046</name>
</gene>
<name>A0A841EAY4_9ACTN</name>
<protein>
    <recommendedName>
        <fullName evidence="4">DUF304 domain-containing protein</fullName>
    </recommendedName>
</protein>
<dbReference type="EMBL" id="JACHLY010000001">
    <property type="protein sequence ID" value="MBB6000295.1"/>
    <property type="molecule type" value="Genomic_DNA"/>
</dbReference>
<keyword evidence="3" id="KW-1185">Reference proteome</keyword>